<gene>
    <name evidence="1" type="ORF">M407DRAFT_19148</name>
</gene>
<dbReference type="AlphaFoldDB" id="A0A0C3QU53"/>
<sequence length="112" mass="12076">MRAGGHSQIVIAAAKNVLADSVPATVTTSTTTDTTITNTWCLATSVPHVFPLAGQFSASAHVRLYPIDTTAPTIGDLLQERLGYTRPRPPTIEIFTCYLLKPLPRTPFDVLP</sequence>
<keyword evidence="2" id="KW-1185">Reference proteome</keyword>
<accession>A0A0C3QU53</accession>
<evidence type="ECO:0000313" key="2">
    <source>
        <dbReference type="Proteomes" id="UP000054248"/>
    </source>
</evidence>
<name>A0A0C3QU53_9AGAM</name>
<proteinExistence type="predicted"/>
<organism evidence="1 2">
    <name type="scientific">Tulasnella calospora MUT 4182</name>
    <dbReference type="NCBI Taxonomy" id="1051891"/>
    <lineage>
        <taxon>Eukaryota</taxon>
        <taxon>Fungi</taxon>
        <taxon>Dikarya</taxon>
        <taxon>Basidiomycota</taxon>
        <taxon>Agaricomycotina</taxon>
        <taxon>Agaricomycetes</taxon>
        <taxon>Cantharellales</taxon>
        <taxon>Tulasnellaceae</taxon>
        <taxon>Tulasnella</taxon>
    </lineage>
</organism>
<protein>
    <submittedName>
        <fullName evidence="1">Uncharacterized protein</fullName>
    </submittedName>
</protein>
<dbReference type="EMBL" id="KN822959">
    <property type="protein sequence ID" value="KIO31884.1"/>
    <property type="molecule type" value="Genomic_DNA"/>
</dbReference>
<reference evidence="1 2" key="1">
    <citation type="submission" date="2014-04" db="EMBL/GenBank/DDBJ databases">
        <authorList>
            <consortium name="DOE Joint Genome Institute"/>
            <person name="Kuo A."/>
            <person name="Girlanda M."/>
            <person name="Perotto S."/>
            <person name="Kohler A."/>
            <person name="Nagy L.G."/>
            <person name="Floudas D."/>
            <person name="Copeland A."/>
            <person name="Barry K.W."/>
            <person name="Cichocki N."/>
            <person name="Veneault-Fourrey C."/>
            <person name="LaButti K."/>
            <person name="Lindquist E.A."/>
            <person name="Lipzen A."/>
            <person name="Lundell T."/>
            <person name="Morin E."/>
            <person name="Murat C."/>
            <person name="Sun H."/>
            <person name="Tunlid A."/>
            <person name="Henrissat B."/>
            <person name="Grigoriev I.V."/>
            <person name="Hibbett D.S."/>
            <person name="Martin F."/>
            <person name="Nordberg H.P."/>
            <person name="Cantor M.N."/>
            <person name="Hua S.X."/>
        </authorList>
    </citation>
    <scope>NUCLEOTIDE SEQUENCE [LARGE SCALE GENOMIC DNA]</scope>
    <source>
        <strain evidence="1 2">MUT 4182</strain>
    </source>
</reference>
<dbReference type="Proteomes" id="UP000054248">
    <property type="component" value="Unassembled WGS sequence"/>
</dbReference>
<evidence type="ECO:0000313" key="1">
    <source>
        <dbReference type="EMBL" id="KIO31884.1"/>
    </source>
</evidence>
<dbReference type="HOGENOM" id="CLU_2147714_0_0_1"/>
<reference evidence="2" key="2">
    <citation type="submission" date="2015-01" db="EMBL/GenBank/DDBJ databases">
        <title>Evolutionary Origins and Diversification of the Mycorrhizal Mutualists.</title>
        <authorList>
            <consortium name="DOE Joint Genome Institute"/>
            <consortium name="Mycorrhizal Genomics Consortium"/>
            <person name="Kohler A."/>
            <person name="Kuo A."/>
            <person name="Nagy L.G."/>
            <person name="Floudas D."/>
            <person name="Copeland A."/>
            <person name="Barry K.W."/>
            <person name="Cichocki N."/>
            <person name="Veneault-Fourrey C."/>
            <person name="LaButti K."/>
            <person name="Lindquist E.A."/>
            <person name="Lipzen A."/>
            <person name="Lundell T."/>
            <person name="Morin E."/>
            <person name="Murat C."/>
            <person name="Riley R."/>
            <person name="Ohm R."/>
            <person name="Sun H."/>
            <person name="Tunlid A."/>
            <person name="Henrissat B."/>
            <person name="Grigoriev I.V."/>
            <person name="Hibbett D.S."/>
            <person name="Martin F."/>
        </authorList>
    </citation>
    <scope>NUCLEOTIDE SEQUENCE [LARGE SCALE GENOMIC DNA]</scope>
    <source>
        <strain evidence="2">MUT 4182</strain>
    </source>
</reference>